<accession>A0ABS1SLN0</accession>
<keyword evidence="2" id="KW-0378">Hydrolase</keyword>
<dbReference type="Pfam" id="PF07722">
    <property type="entry name" value="Peptidase_C26"/>
    <property type="match status" value="1"/>
</dbReference>
<dbReference type="PANTHER" id="PTHR43235:SF1">
    <property type="entry name" value="GLUTAMINE AMIDOTRANSFERASE PB2B2.05-RELATED"/>
    <property type="match status" value="1"/>
</dbReference>
<gene>
    <name evidence="2" type="ORF">D3226_03725</name>
</gene>
<evidence type="ECO:0000256" key="1">
    <source>
        <dbReference type="SAM" id="MobiDB-lite"/>
    </source>
</evidence>
<dbReference type="CDD" id="cd01745">
    <property type="entry name" value="GATase1_2"/>
    <property type="match status" value="1"/>
</dbReference>
<keyword evidence="3" id="KW-1185">Reference proteome</keyword>
<evidence type="ECO:0000313" key="3">
    <source>
        <dbReference type="Proteomes" id="UP001646141"/>
    </source>
</evidence>
<feature type="region of interest" description="Disordered" evidence="1">
    <location>
        <begin position="1"/>
        <end position="20"/>
    </location>
</feature>
<dbReference type="EMBL" id="QYAD01000001">
    <property type="protein sequence ID" value="MBL3689068.1"/>
    <property type="molecule type" value="Genomic_DNA"/>
</dbReference>
<dbReference type="InterPro" id="IPR011697">
    <property type="entry name" value="Peptidase_C26"/>
</dbReference>
<dbReference type="InterPro" id="IPR029062">
    <property type="entry name" value="Class_I_gatase-like"/>
</dbReference>
<dbReference type="PROSITE" id="PS51273">
    <property type="entry name" value="GATASE_TYPE_1"/>
    <property type="match status" value="1"/>
</dbReference>
<protein>
    <submittedName>
        <fullName evidence="2">Gamma-glutamyl-gamma-aminobutyrate hydrolase family protein</fullName>
    </submittedName>
</protein>
<organism evidence="2 3">
    <name type="scientific">Leucobacter chromiireducens subsp. chromiireducens</name>
    <dbReference type="NCBI Taxonomy" id="660067"/>
    <lineage>
        <taxon>Bacteria</taxon>
        <taxon>Bacillati</taxon>
        <taxon>Actinomycetota</taxon>
        <taxon>Actinomycetes</taxon>
        <taxon>Micrococcales</taxon>
        <taxon>Microbacteriaceae</taxon>
        <taxon>Leucobacter</taxon>
    </lineage>
</organism>
<reference evidence="2 3" key="1">
    <citation type="submission" date="2018-09" db="EMBL/GenBank/DDBJ databases">
        <title>Comparative genomics of Leucobacter spp.</title>
        <authorList>
            <person name="Reis A.C."/>
            <person name="Kolvenbach B.A."/>
            <person name="Corvini P.F.X."/>
            <person name="Nunes O.C."/>
        </authorList>
    </citation>
    <scope>NUCLEOTIDE SEQUENCE [LARGE SCALE GENOMIC DNA]</scope>
    <source>
        <strain evidence="2 3">L-1</strain>
    </source>
</reference>
<feature type="compositionally biased region" description="Low complexity" evidence="1">
    <location>
        <begin position="8"/>
        <end position="19"/>
    </location>
</feature>
<dbReference type="Proteomes" id="UP001646141">
    <property type="component" value="Unassembled WGS sequence"/>
</dbReference>
<evidence type="ECO:0000313" key="2">
    <source>
        <dbReference type="EMBL" id="MBL3689068.1"/>
    </source>
</evidence>
<name>A0ABS1SLN0_9MICO</name>
<sequence>MLSVNDWSTMPTSSHSLSSRDQAALAAERAPIIGITVWRRTLPTYLGERTDLFTLGTEYAARVAAAGGVPLLLAPVADEHVPALLSRIDGLLLSGGQDLTRELRGLKPSAVEAADTDPERDAFERALLLGAQERELPVLGICRGLQLTNVVLGGTLIEDIPRTAVHPAQDTPEAFLGDRHEVTFAAGSALAAVYGTASREVNTIHHQAIDAVADGLVVSAHAADGIAEAAESTSDAWPFLGVQWHPEKLTAPDEVAAEAQLFTGFVATATAFAGRTHPAA</sequence>
<dbReference type="Gene3D" id="3.40.50.880">
    <property type="match status" value="1"/>
</dbReference>
<dbReference type="PANTHER" id="PTHR43235">
    <property type="entry name" value="GLUTAMINE AMIDOTRANSFERASE PB2B2.05-RELATED"/>
    <property type="match status" value="1"/>
</dbReference>
<dbReference type="GO" id="GO:0016787">
    <property type="term" value="F:hydrolase activity"/>
    <property type="evidence" value="ECO:0007669"/>
    <property type="project" value="UniProtKB-KW"/>
</dbReference>
<proteinExistence type="predicted"/>
<dbReference type="SUPFAM" id="SSF52317">
    <property type="entry name" value="Class I glutamine amidotransferase-like"/>
    <property type="match status" value="1"/>
</dbReference>
<comment type="caution">
    <text evidence="2">The sequence shown here is derived from an EMBL/GenBank/DDBJ whole genome shotgun (WGS) entry which is preliminary data.</text>
</comment>
<dbReference type="InterPro" id="IPR044668">
    <property type="entry name" value="PuuD-like"/>
</dbReference>